<name>A0AAW2M541_9LAMI</name>
<reference evidence="1" key="1">
    <citation type="submission" date="2020-06" db="EMBL/GenBank/DDBJ databases">
        <authorList>
            <person name="Li T."/>
            <person name="Hu X."/>
            <person name="Zhang T."/>
            <person name="Song X."/>
            <person name="Zhang H."/>
            <person name="Dai N."/>
            <person name="Sheng W."/>
            <person name="Hou X."/>
            <person name="Wei L."/>
        </authorList>
    </citation>
    <scope>NUCLEOTIDE SEQUENCE</scope>
    <source>
        <strain evidence="1">G01</strain>
        <tissue evidence="1">Leaf</tissue>
    </source>
</reference>
<proteinExistence type="predicted"/>
<dbReference type="EMBL" id="JACGWK010000011">
    <property type="protein sequence ID" value="KAL0326579.1"/>
    <property type="molecule type" value="Genomic_DNA"/>
</dbReference>
<accession>A0AAW2M541</accession>
<sequence length="132" mass="14379">MSGPIERGALSGPLDGTASADNNGGVPFSAPLGGVYVKKRKKKSISGIRKALYRNFSVVPVRNFISGGGGRKDAPPGVDSCREAVGWAVRPMNSGRWVRQVRTGCMWLYLRSWVGYLLEFMMDLTDPTPLNF</sequence>
<evidence type="ECO:0000313" key="1">
    <source>
        <dbReference type="EMBL" id="KAL0326579.1"/>
    </source>
</evidence>
<reference evidence="1" key="2">
    <citation type="journal article" date="2024" name="Plant">
        <title>Genomic evolution and insights into agronomic trait innovations of Sesamum species.</title>
        <authorList>
            <person name="Miao H."/>
            <person name="Wang L."/>
            <person name="Qu L."/>
            <person name="Liu H."/>
            <person name="Sun Y."/>
            <person name="Le M."/>
            <person name="Wang Q."/>
            <person name="Wei S."/>
            <person name="Zheng Y."/>
            <person name="Lin W."/>
            <person name="Duan Y."/>
            <person name="Cao H."/>
            <person name="Xiong S."/>
            <person name="Wang X."/>
            <person name="Wei L."/>
            <person name="Li C."/>
            <person name="Ma Q."/>
            <person name="Ju M."/>
            <person name="Zhao R."/>
            <person name="Li G."/>
            <person name="Mu C."/>
            <person name="Tian Q."/>
            <person name="Mei H."/>
            <person name="Zhang T."/>
            <person name="Gao T."/>
            <person name="Zhang H."/>
        </authorList>
    </citation>
    <scope>NUCLEOTIDE SEQUENCE</scope>
    <source>
        <strain evidence="1">G01</strain>
    </source>
</reference>
<comment type="caution">
    <text evidence="1">The sequence shown here is derived from an EMBL/GenBank/DDBJ whole genome shotgun (WGS) entry which is preliminary data.</text>
</comment>
<gene>
    <name evidence="1" type="ORF">Sangu_1735900</name>
</gene>
<organism evidence="1">
    <name type="scientific">Sesamum angustifolium</name>
    <dbReference type="NCBI Taxonomy" id="2727405"/>
    <lineage>
        <taxon>Eukaryota</taxon>
        <taxon>Viridiplantae</taxon>
        <taxon>Streptophyta</taxon>
        <taxon>Embryophyta</taxon>
        <taxon>Tracheophyta</taxon>
        <taxon>Spermatophyta</taxon>
        <taxon>Magnoliopsida</taxon>
        <taxon>eudicotyledons</taxon>
        <taxon>Gunneridae</taxon>
        <taxon>Pentapetalae</taxon>
        <taxon>asterids</taxon>
        <taxon>lamiids</taxon>
        <taxon>Lamiales</taxon>
        <taxon>Pedaliaceae</taxon>
        <taxon>Sesamum</taxon>
    </lineage>
</organism>
<dbReference type="AlphaFoldDB" id="A0AAW2M541"/>
<protein>
    <submittedName>
        <fullName evidence="1">Protein phosphatase 2C 29</fullName>
    </submittedName>
</protein>